<dbReference type="Proteomes" id="UP000027442">
    <property type="component" value="Unassembled WGS sequence"/>
</dbReference>
<name>A0A069QH09_HOYLO</name>
<evidence type="ECO:0000313" key="1">
    <source>
        <dbReference type="EMBL" id="KDR51324.1"/>
    </source>
</evidence>
<dbReference type="HOGENOM" id="CLU_3139153_0_0_10"/>
<protein>
    <submittedName>
        <fullName evidence="1">Uncharacterized protein</fullName>
    </submittedName>
</protein>
<reference evidence="1 2" key="1">
    <citation type="submission" date="2013-08" db="EMBL/GenBank/DDBJ databases">
        <authorList>
            <person name="Weinstock G."/>
            <person name="Sodergren E."/>
            <person name="Wylie T."/>
            <person name="Fulton L."/>
            <person name="Fulton R."/>
            <person name="Fronick C."/>
            <person name="O'Laughlin M."/>
            <person name="Godfrey J."/>
            <person name="Miner T."/>
            <person name="Herter B."/>
            <person name="Appelbaum E."/>
            <person name="Cordes M."/>
            <person name="Lek S."/>
            <person name="Wollam A."/>
            <person name="Pepin K.H."/>
            <person name="Palsikar V.B."/>
            <person name="Mitreva M."/>
            <person name="Wilson R.K."/>
        </authorList>
    </citation>
    <scope>NUCLEOTIDE SEQUENCE [LARGE SCALE GENOMIC DNA]</scope>
    <source>
        <strain evidence="1 2">ATCC 15930</strain>
    </source>
</reference>
<comment type="caution">
    <text evidence="1">The sequence shown here is derived from an EMBL/GenBank/DDBJ whole genome shotgun (WGS) entry which is preliminary data.</text>
</comment>
<dbReference type="EMBL" id="JNGW01000114">
    <property type="protein sequence ID" value="KDR51324.1"/>
    <property type="molecule type" value="Genomic_DNA"/>
</dbReference>
<sequence>MCKVMLLTRNNQRILHNLIHKCILPFITKGGNRTFFRPSFLLRLFYDFT</sequence>
<dbReference type="AlphaFoldDB" id="A0A069QH09"/>
<proteinExistence type="predicted"/>
<evidence type="ECO:0000313" key="2">
    <source>
        <dbReference type="Proteomes" id="UP000027442"/>
    </source>
</evidence>
<organism evidence="1 2">
    <name type="scientific">Hoylesella loescheii DSM 19665 = JCM 12249 = ATCC 15930</name>
    <dbReference type="NCBI Taxonomy" id="1122985"/>
    <lineage>
        <taxon>Bacteria</taxon>
        <taxon>Pseudomonadati</taxon>
        <taxon>Bacteroidota</taxon>
        <taxon>Bacteroidia</taxon>
        <taxon>Bacteroidales</taxon>
        <taxon>Prevotellaceae</taxon>
        <taxon>Hoylesella</taxon>
    </lineage>
</organism>
<accession>A0A069QH09</accession>
<gene>
    <name evidence="1" type="ORF">HMPREF1991_02620</name>
</gene>
<keyword evidence="2" id="KW-1185">Reference proteome</keyword>